<sequence length="215" mass="23481">VMLLQNELSPIACDTSLDPISCYYRRGKSQIFYGGFTLGIWDLGRVVVLASSSFLASDLAIIGCRIAGRVWLNFDHCSGIIIASSPSIAGSLQQTFSRYSVHPNSGSFQFNTMSSSSGKIHTGDYIRFMNNRASSGIIQDESWDDLSGWPTSHQVTRGEASDEQGTVEEKGSPRAWQQLMARPHESSVVTSPGNQACSALNELGNESLRRTTIHQ</sequence>
<dbReference type="EMBL" id="JACEIK010005861">
    <property type="protein sequence ID" value="MCE0482316.1"/>
    <property type="molecule type" value="Genomic_DNA"/>
</dbReference>
<reference evidence="2 3" key="1">
    <citation type="journal article" date="2021" name="BMC Genomics">
        <title>Datura genome reveals duplications of psychoactive alkaloid biosynthetic genes and high mutation rate following tissue culture.</title>
        <authorList>
            <person name="Rajewski A."/>
            <person name="Carter-House D."/>
            <person name="Stajich J."/>
            <person name="Litt A."/>
        </authorList>
    </citation>
    <scope>NUCLEOTIDE SEQUENCE [LARGE SCALE GENOMIC DNA]</scope>
    <source>
        <strain evidence="2">AR-01</strain>
    </source>
</reference>
<dbReference type="Proteomes" id="UP000823775">
    <property type="component" value="Unassembled WGS sequence"/>
</dbReference>
<keyword evidence="3" id="KW-1185">Reference proteome</keyword>
<evidence type="ECO:0000313" key="3">
    <source>
        <dbReference type="Proteomes" id="UP000823775"/>
    </source>
</evidence>
<protein>
    <submittedName>
        <fullName evidence="2">Uncharacterized protein</fullName>
    </submittedName>
</protein>
<comment type="caution">
    <text evidence="2">The sequence shown here is derived from an EMBL/GenBank/DDBJ whole genome shotgun (WGS) entry which is preliminary data.</text>
</comment>
<accession>A0ABS8VS91</accession>
<name>A0ABS8VS91_DATST</name>
<feature type="region of interest" description="Disordered" evidence="1">
    <location>
        <begin position="148"/>
        <end position="172"/>
    </location>
</feature>
<feature type="non-terminal residue" evidence="2">
    <location>
        <position position="1"/>
    </location>
</feature>
<evidence type="ECO:0000256" key="1">
    <source>
        <dbReference type="SAM" id="MobiDB-lite"/>
    </source>
</evidence>
<feature type="non-terminal residue" evidence="2">
    <location>
        <position position="215"/>
    </location>
</feature>
<proteinExistence type="predicted"/>
<gene>
    <name evidence="2" type="ORF">HAX54_040990</name>
</gene>
<evidence type="ECO:0000313" key="2">
    <source>
        <dbReference type="EMBL" id="MCE0482316.1"/>
    </source>
</evidence>
<organism evidence="2 3">
    <name type="scientific">Datura stramonium</name>
    <name type="common">Jimsonweed</name>
    <name type="synonym">Common thornapple</name>
    <dbReference type="NCBI Taxonomy" id="4076"/>
    <lineage>
        <taxon>Eukaryota</taxon>
        <taxon>Viridiplantae</taxon>
        <taxon>Streptophyta</taxon>
        <taxon>Embryophyta</taxon>
        <taxon>Tracheophyta</taxon>
        <taxon>Spermatophyta</taxon>
        <taxon>Magnoliopsida</taxon>
        <taxon>eudicotyledons</taxon>
        <taxon>Gunneridae</taxon>
        <taxon>Pentapetalae</taxon>
        <taxon>asterids</taxon>
        <taxon>lamiids</taxon>
        <taxon>Solanales</taxon>
        <taxon>Solanaceae</taxon>
        <taxon>Solanoideae</taxon>
        <taxon>Datureae</taxon>
        <taxon>Datura</taxon>
    </lineage>
</organism>